<evidence type="ECO:0000313" key="3">
    <source>
        <dbReference type="Proteomes" id="UP000216446"/>
    </source>
</evidence>
<dbReference type="PANTHER" id="PTHR38011">
    <property type="entry name" value="DIHYDROFOLATE REDUCTASE FAMILY PROTEIN (AFU_ORTHOLOGUE AFUA_8G06820)"/>
    <property type="match status" value="1"/>
</dbReference>
<dbReference type="InterPro" id="IPR050765">
    <property type="entry name" value="Riboflavin_Biosynth_HTPR"/>
</dbReference>
<dbReference type="AlphaFoldDB" id="A0A259TVR5"/>
<dbReference type="Pfam" id="PF01872">
    <property type="entry name" value="RibD_C"/>
    <property type="match status" value="1"/>
</dbReference>
<dbReference type="SUPFAM" id="SSF53597">
    <property type="entry name" value="Dihydrofolate reductase-like"/>
    <property type="match status" value="1"/>
</dbReference>
<comment type="caution">
    <text evidence="2">The sequence shown here is derived from an EMBL/GenBank/DDBJ whole genome shotgun (WGS) entry which is preliminary data.</text>
</comment>
<gene>
    <name evidence="2" type="ORF">BSZ36_01190</name>
</gene>
<dbReference type="Gene3D" id="3.40.430.10">
    <property type="entry name" value="Dihydrofolate Reductase, subunit A"/>
    <property type="match status" value="1"/>
</dbReference>
<evidence type="ECO:0000313" key="2">
    <source>
        <dbReference type="EMBL" id="OZC01717.1"/>
    </source>
</evidence>
<name>A0A259TVR5_9BACT</name>
<dbReference type="GO" id="GO:0008703">
    <property type="term" value="F:5-amino-6-(5-phosphoribosylamino)uracil reductase activity"/>
    <property type="evidence" value="ECO:0007669"/>
    <property type="project" value="InterPro"/>
</dbReference>
<proteinExistence type="predicted"/>
<dbReference type="InterPro" id="IPR024072">
    <property type="entry name" value="DHFR-like_dom_sf"/>
</dbReference>
<dbReference type="Proteomes" id="UP000216446">
    <property type="component" value="Unassembled WGS sequence"/>
</dbReference>
<dbReference type="RefSeq" id="WP_179270955.1">
    <property type="nucleotide sequence ID" value="NZ_MQWB01000001.1"/>
</dbReference>
<sequence length="172" mass="18510">MPRVTLYVAQSLDGYIADASGGVGWLPEPPEGEDFGYGAFWDSVDALAMGRATYDQIRAWDQWLYEGRPTVVYSSRPPDPHPPAGVRFASGDLAEGLAPFAPEAHVWLVGGGDLASQFRDAGLLDAVHLFVVPVLLGSGVRLWREGAGPTGLRLDWAEAHAGGTEMRYTVAR</sequence>
<reference evidence="2 3" key="1">
    <citation type="submission" date="2016-11" db="EMBL/GenBank/DDBJ databases">
        <title>Study of marine rhodopsin-containing bacteria.</title>
        <authorList>
            <person name="Yoshizawa S."/>
            <person name="Kumagai Y."/>
            <person name="Kogure K."/>
        </authorList>
    </citation>
    <scope>NUCLEOTIDE SEQUENCE [LARGE SCALE GENOMIC DNA]</scope>
    <source>
        <strain evidence="2 3">SG-29</strain>
    </source>
</reference>
<organism evidence="2 3">
    <name type="scientific">Rubricoccus marinus</name>
    <dbReference type="NCBI Taxonomy" id="716817"/>
    <lineage>
        <taxon>Bacteria</taxon>
        <taxon>Pseudomonadati</taxon>
        <taxon>Rhodothermota</taxon>
        <taxon>Rhodothermia</taxon>
        <taxon>Rhodothermales</taxon>
        <taxon>Rubricoccaceae</taxon>
        <taxon>Rubricoccus</taxon>
    </lineage>
</organism>
<dbReference type="GO" id="GO:0009231">
    <property type="term" value="P:riboflavin biosynthetic process"/>
    <property type="evidence" value="ECO:0007669"/>
    <property type="project" value="InterPro"/>
</dbReference>
<dbReference type="EMBL" id="MQWB01000001">
    <property type="protein sequence ID" value="OZC01717.1"/>
    <property type="molecule type" value="Genomic_DNA"/>
</dbReference>
<dbReference type="InterPro" id="IPR002734">
    <property type="entry name" value="RibDG_C"/>
</dbReference>
<feature type="domain" description="Bacterial bifunctional deaminase-reductase C-terminal" evidence="1">
    <location>
        <begin position="105"/>
        <end position="165"/>
    </location>
</feature>
<accession>A0A259TVR5</accession>
<evidence type="ECO:0000259" key="1">
    <source>
        <dbReference type="Pfam" id="PF01872"/>
    </source>
</evidence>
<keyword evidence="3" id="KW-1185">Reference proteome</keyword>
<dbReference type="PANTHER" id="PTHR38011:SF11">
    <property type="entry name" value="2,5-DIAMINO-6-RIBOSYLAMINO-4(3H)-PYRIMIDINONE 5'-PHOSPHATE REDUCTASE"/>
    <property type="match status" value="1"/>
</dbReference>
<dbReference type="InParanoid" id="A0A259TVR5"/>
<protein>
    <recommendedName>
        <fullName evidence="1">Bacterial bifunctional deaminase-reductase C-terminal domain-containing protein</fullName>
    </recommendedName>
</protein>